<evidence type="ECO:0000313" key="3">
    <source>
        <dbReference type="Proteomes" id="UP000008022"/>
    </source>
</evidence>
<evidence type="ECO:0000313" key="2">
    <source>
        <dbReference type="EnsemblPlants" id="ORUFI07G08590.1"/>
    </source>
</evidence>
<reference evidence="2" key="2">
    <citation type="submission" date="2015-06" db="UniProtKB">
        <authorList>
            <consortium name="EnsemblPlants"/>
        </authorList>
    </citation>
    <scope>IDENTIFICATION</scope>
</reference>
<keyword evidence="3" id="KW-1185">Reference proteome</keyword>
<dbReference type="EnsemblPlants" id="ORUFI07G08590.1">
    <property type="protein sequence ID" value="ORUFI07G08590.1"/>
    <property type="gene ID" value="ORUFI07G08590"/>
</dbReference>
<feature type="region of interest" description="Disordered" evidence="1">
    <location>
        <begin position="28"/>
        <end position="69"/>
    </location>
</feature>
<evidence type="ECO:0000256" key="1">
    <source>
        <dbReference type="SAM" id="MobiDB-lite"/>
    </source>
</evidence>
<dbReference type="HOGENOM" id="CLU_2100939_0_0_1"/>
<sequence length="116" mass="11885">MAHGSMKVGLMAYNCGGDWVSGGGCGGGSASGGGCGGSSGWASDAGCGRGWVSEEEGEEADLTRNGSAGSAAAVARAGIYDGVDPFEGMEFDDLESLTLTPWCKRSRSHWGWTRRR</sequence>
<organism evidence="2 3">
    <name type="scientific">Oryza rufipogon</name>
    <name type="common">Brownbeard rice</name>
    <name type="synonym">Asian wild rice</name>
    <dbReference type="NCBI Taxonomy" id="4529"/>
    <lineage>
        <taxon>Eukaryota</taxon>
        <taxon>Viridiplantae</taxon>
        <taxon>Streptophyta</taxon>
        <taxon>Embryophyta</taxon>
        <taxon>Tracheophyta</taxon>
        <taxon>Spermatophyta</taxon>
        <taxon>Magnoliopsida</taxon>
        <taxon>Liliopsida</taxon>
        <taxon>Poales</taxon>
        <taxon>Poaceae</taxon>
        <taxon>BOP clade</taxon>
        <taxon>Oryzoideae</taxon>
        <taxon>Oryzeae</taxon>
        <taxon>Oryzinae</taxon>
        <taxon>Oryza</taxon>
    </lineage>
</organism>
<dbReference type="PROSITE" id="PS51257">
    <property type="entry name" value="PROKAR_LIPOPROTEIN"/>
    <property type="match status" value="1"/>
</dbReference>
<dbReference type="Gramene" id="ORUFI07G08590.1">
    <property type="protein sequence ID" value="ORUFI07G08590.1"/>
    <property type="gene ID" value="ORUFI07G08590"/>
</dbReference>
<proteinExistence type="predicted"/>
<dbReference type="STRING" id="4529.A0A0E0Q631"/>
<feature type="compositionally biased region" description="Gly residues" evidence="1">
    <location>
        <begin position="28"/>
        <end position="39"/>
    </location>
</feature>
<reference evidence="3" key="1">
    <citation type="submission" date="2013-06" db="EMBL/GenBank/DDBJ databases">
        <authorList>
            <person name="Zhao Q."/>
        </authorList>
    </citation>
    <scope>NUCLEOTIDE SEQUENCE</scope>
    <source>
        <strain evidence="3">cv. W1943</strain>
    </source>
</reference>
<dbReference type="Proteomes" id="UP000008022">
    <property type="component" value="Unassembled WGS sequence"/>
</dbReference>
<accession>A0A0E0Q631</accession>
<name>A0A0E0Q631_ORYRU</name>
<dbReference type="AlphaFoldDB" id="A0A0E0Q631"/>
<protein>
    <submittedName>
        <fullName evidence="2">Uncharacterized protein</fullName>
    </submittedName>
</protein>